<accession>A0A267FQ19</accession>
<proteinExistence type="predicted"/>
<feature type="compositionally biased region" description="Polar residues" evidence="3">
    <location>
        <begin position="461"/>
        <end position="471"/>
    </location>
</feature>
<dbReference type="Proteomes" id="UP000215902">
    <property type="component" value="Unassembled WGS sequence"/>
</dbReference>
<dbReference type="SUPFAM" id="SSF50156">
    <property type="entry name" value="PDZ domain-like"/>
    <property type="match status" value="3"/>
</dbReference>
<dbReference type="GO" id="GO:0098968">
    <property type="term" value="P:neurotransmitter receptor transport postsynaptic membrane to endosome"/>
    <property type="evidence" value="ECO:0007669"/>
    <property type="project" value="TreeGrafter"/>
</dbReference>
<dbReference type="SMART" id="SM00369">
    <property type="entry name" value="LRR_TYP"/>
    <property type="match status" value="12"/>
</dbReference>
<dbReference type="InterPro" id="IPR001478">
    <property type="entry name" value="PDZ"/>
</dbReference>
<dbReference type="GO" id="GO:0045211">
    <property type="term" value="C:postsynaptic membrane"/>
    <property type="evidence" value="ECO:0007669"/>
    <property type="project" value="TreeGrafter"/>
</dbReference>
<evidence type="ECO:0000313" key="6">
    <source>
        <dbReference type="Proteomes" id="UP000215902"/>
    </source>
</evidence>
<dbReference type="GO" id="GO:0043113">
    <property type="term" value="P:receptor clustering"/>
    <property type="evidence" value="ECO:0007669"/>
    <property type="project" value="TreeGrafter"/>
</dbReference>
<dbReference type="Pfam" id="PF00595">
    <property type="entry name" value="PDZ"/>
    <property type="match status" value="3"/>
</dbReference>
<feature type="compositionally biased region" description="Basic and acidic residues" evidence="3">
    <location>
        <begin position="795"/>
        <end position="810"/>
    </location>
</feature>
<evidence type="ECO:0000256" key="1">
    <source>
        <dbReference type="ARBA" id="ARBA00022614"/>
    </source>
</evidence>
<reference evidence="5 6" key="1">
    <citation type="submission" date="2017-06" db="EMBL/GenBank/DDBJ databases">
        <title>A platform for efficient transgenesis in Macrostomum lignano, a flatworm model organism for stem cell research.</title>
        <authorList>
            <person name="Berezikov E."/>
        </authorList>
    </citation>
    <scope>NUCLEOTIDE SEQUENCE [LARGE SCALE GENOMIC DNA]</scope>
    <source>
        <strain evidence="5">DV1</strain>
        <tissue evidence="5">Whole organism</tissue>
    </source>
</reference>
<dbReference type="SMART" id="SM00228">
    <property type="entry name" value="PDZ"/>
    <property type="match status" value="3"/>
</dbReference>
<dbReference type="GO" id="GO:0016323">
    <property type="term" value="C:basolateral plasma membrane"/>
    <property type="evidence" value="ECO:0007669"/>
    <property type="project" value="TreeGrafter"/>
</dbReference>
<dbReference type="InterPro" id="IPR036034">
    <property type="entry name" value="PDZ_sf"/>
</dbReference>
<evidence type="ECO:0000256" key="3">
    <source>
        <dbReference type="SAM" id="MobiDB-lite"/>
    </source>
</evidence>
<feature type="region of interest" description="Disordered" evidence="3">
    <location>
        <begin position="501"/>
        <end position="541"/>
    </location>
</feature>
<dbReference type="PANTHER" id="PTHR23119">
    <property type="entry name" value="DISCS LARGE"/>
    <property type="match status" value="1"/>
</dbReference>
<dbReference type="OrthoDB" id="2187496at2759"/>
<dbReference type="PROSITE" id="PS50106">
    <property type="entry name" value="PDZ"/>
    <property type="match status" value="3"/>
</dbReference>
<feature type="domain" description="PDZ" evidence="4">
    <location>
        <begin position="1053"/>
        <end position="1132"/>
    </location>
</feature>
<dbReference type="GO" id="GO:0098609">
    <property type="term" value="P:cell-cell adhesion"/>
    <property type="evidence" value="ECO:0007669"/>
    <property type="project" value="TreeGrafter"/>
</dbReference>
<feature type="region of interest" description="Disordered" evidence="3">
    <location>
        <begin position="587"/>
        <end position="609"/>
    </location>
</feature>
<evidence type="ECO:0000256" key="2">
    <source>
        <dbReference type="ARBA" id="ARBA00022737"/>
    </source>
</evidence>
<feature type="compositionally biased region" description="Low complexity" evidence="3">
    <location>
        <begin position="472"/>
        <end position="482"/>
    </location>
</feature>
<name>A0A267FQ19_9PLAT</name>
<comment type="caution">
    <text evidence="5">The sequence shown here is derived from an EMBL/GenBank/DDBJ whole genome shotgun (WGS) entry which is preliminary data.</text>
</comment>
<dbReference type="GO" id="GO:0005912">
    <property type="term" value="C:adherens junction"/>
    <property type="evidence" value="ECO:0007669"/>
    <property type="project" value="TreeGrafter"/>
</dbReference>
<dbReference type="STRING" id="282301.A0A267FQ19"/>
<dbReference type="PANTHER" id="PTHR23119:SF44">
    <property type="entry name" value="PROTEIN LAP4"/>
    <property type="match status" value="1"/>
</dbReference>
<feature type="compositionally biased region" description="Basic and acidic residues" evidence="3">
    <location>
        <begin position="817"/>
        <end position="833"/>
    </location>
</feature>
<dbReference type="SMART" id="SM00364">
    <property type="entry name" value="LRR_BAC"/>
    <property type="match status" value="10"/>
</dbReference>
<dbReference type="InterPro" id="IPR032675">
    <property type="entry name" value="LRR_dom_sf"/>
</dbReference>
<organism evidence="5 6">
    <name type="scientific">Macrostomum lignano</name>
    <dbReference type="NCBI Taxonomy" id="282301"/>
    <lineage>
        <taxon>Eukaryota</taxon>
        <taxon>Metazoa</taxon>
        <taxon>Spiralia</taxon>
        <taxon>Lophotrochozoa</taxon>
        <taxon>Platyhelminthes</taxon>
        <taxon>Rhabditophora</taxon>
        <taxon>Macrostomorpha</taxon>
        <taxon>Macrostomida</taxon>
        <taxon>Macrostomidae</taxon>
        <taxon>Macrostomum</taxon>
    </lineage>
</organism>
<evidence type="ECO:0000313" key="5">
    <source>
        <dbReference type="EMBL" id="PAA75062.1"/>
    </source>
</evidence>
<keyword evidence="6" id="KW-1185">Reference proteome</keyword>
<dbReference type="GO" id="GO:0019901">
    <property type="term" value="F:protein kinase binding"/>
    <property type="evidence" value="ECO:0007669"/>
    <property type="project" value="TreeGrafter"/>
</dbReference>
<dbReference type="AlphaFoldDB" id="A0A267FQ19"/>
<dbReference type="InterPro" id="IPR050614">
    <property type="entry name" value="Synaptic_Scaffolding_LAP-MAGUK"/>
</dbReference>
<dbReference type="Gene3D" id="2.30.42.10">
    <property type="match status" value="3"/>
</dbReference>
<feature type="domain" description="PDZ" evidence="4">
    <location>
        <begin position="708"/>
        <end position="796"/>
    </location>
</feature>
<dbReference type="GO" id="GO:0098887">
    <property type="term" value="P:neurotransmitter receptor transport, endosome to postsynaptic membrane"/>
    <property type="evidence" value="ECO:0007669"/>
    <property type="project" value="TreeGrafter"/>
</dbReference>
<dbReference type="InterPro" id="IPR001611">
    <property type="entry name" value="Leu-rich_rpt"/>
</dbReference>
<feature type="region of interest" description="Disordered" evidence="3">
    <location>
        <begin position="448"/>
        <end position="487"/>
    </location>
</feature>
<dbReference type="Pfam" id="PF13855">
    <property type="entry name" value="LRR_8"/>
    <property type="match status" value="1"/>
</dbReference>
<keyword evidence="2" id="KW-0677">Repeat</keyword>
<dbReference type="InterPro" id="IPR003591">
    <property type="entry name" value="Leu-rich_rpt_typical-subtyp"/>
</dbReference>
<dbReference type="Pfam" id="PF23598">
    <property type="entry name" value="LRR_14"/>
    <property type="match status" value="1"/>
</dbReference>
<feature type="region of interest" description="Disordered" evidence="3">
    <location>
        <begin position="795"/>
        <end position="881"/>
    </location>
</feature>
<dbReference type="GO" id="GO:0045197">
    <property type="term" value="P:establishment or maintenance of epithelial cell apical/basal polarity"/>
    <property type="evidence" value="ECO:0007669"/>
    <property type="project" value="TreeGrafter"/>
</dbReference>
<protein>
    <recommendedName>
        <fullName evidence="4">PDZ domain-containing protein</fullName>
    </recommendedName>
</protein>
<dbReference type="SUPFAM" id="SSF52058">
    <property type="entry name" value="L domain-like"/>
    <property type="match status" value="2"/>
</dbReference>
<keyword evidence="1" id="KW-0433">Leucine-rich repeat</keyword>
<dbReference type="Gene3D" id="3.80.10.10">
    <property type="entry name" value="Ribonuclease Inhibitor"/>
    <property type="match status" value="2"/>
</dbReference>
<dbReference type="PROSITE" id="PS51450">
    <property type="entry name" value="LRR"/>
    <property type="match status" value="4"/>
</dbReference>
<evidence type="ECO:0000259" key="4">
    <source>
        <dbReference type="PROSITE" id="PS50106"/>
    </source>
</evidence>
<feature type="domain" description="PDZ" evidence="4">
    <location>
        <begin position="935"/>
        <end position="1012"/>
    </location>
</feature>
<sequence>MLSCFPFRSCQSDAQSVDKRHCNLHSVPKEVFKSSETLEECILDSNQITELPKKLFLLPRLRRLMLSDNLLTKVPDGIGSLVKLQELDISRNDITEISERIKLCVALVSVDLCSNPIKTLPKGLFLLKNLANLNMNDIGLTELLAGIGNLVNLRRLELRDNVLEQLPSSLGNLRRLEMLDLGSNEFEHLPEAVCSLSALQELFVDSNHLQEFPVNFAKNLPKLQQLDASDNQLQQLPENLGSLSGLTDLSLKSNSIQKLPKSIGQLLKLSILRLEQNNIDSLPNEIGQCVELQELYLAENKLRALPASIGSWGKLINLNMDRNMLAALPVQLCSLRKLHILSLRDNHISSLPSDMGSLKALKVLDLVGNHLKALPASLASCRLTALWLSDQQTQPLVSLQTAGSKTSGSELTCYLLPQARAPDHDCESVNNDNSAASVSLAAAALSDGSTSASASPPPHQGVSQHQLDSQISAASAASASGAGAVGKQRGAVKYAKRLVDGPVIPHAPGGHPKELSFSPRRISPAPSDPEIGGGAPAAPGRLARESSVPIGISHSARVSHAASASPWQQQQQQQRTVPVIRFNSLEKERGGTVGQEDAAAGELASTGSGGSGAAFRHVGFAGELADNESKSSGWKRRDTPHYNKNAKITKCQDSEFAAQLLQKYGAGGRRAVSESSGGGASARSPSEAGDGYEFDAASLSAVAKQQLTVVLERQAGAQLGLSIAGGVGSQPWLPEDNGIFLSKVIDGFPAYSAGLRPGDRLLSVCGVSLVTASHAEAVKAIQSAGQRLELQVERHLTVPKARDGDVREENNGEPAEAAEKDKEDEDKDRRSEAEAEEDESPRPLPSRGSLERLHDIGKFGGKKIKRFQPDNDNGPDTEADGDAAESLWLCQQPQPAREQTAPVAIESPDKQAAADQPEESLADQDSIPLGPDEACIELQPDSSGRLGLSICGSCDRPAHPFGVGLYVSRLTPGLPAASSGLKVGDRLLSANGRSLARAAHREAIAAMRATPDGSGGVLRLRVRHEPPPAGYRCLRIPLPAPAAAAKPASAAAAAAVAAVARPRLGIAVCGGAGSPPANPDDPTDEGVFVAKVSPGGLFHSDGQLKTGMRLLDANGRNLIGVSREEAVSILRSLIAHPAVNAAPDIQLTVCDGCPSDRLLLGDADDARPLSGISGGGALRRESSTSIDPGEEIEHLKELRLLGQQRQSIISSEEPSS</sequence>
<gene>
    <name evidence="5" type="ORF">BOX15_Mlig028375g1</name>
</gene>
<dbReference type="InterPro" id="IPR055414">
    <property type="entry name" value="LRR_R13L4/SHOC2-like"/>
</dbReference>
<dbReference type="EMBL" id="NIVC01000906">
    <property type="protein sequence ID" value="PAA75062.1"/>
    <property type="molecule type" value="Genomic_DNA"/>
</dbReference>
<dbReference type="GO" id="GO:0014069">
    <property type="term" value="C:postsynaptic density"/>
    <property type="evidence" value="ECO:0007669"/>
    <property type="project" value="TreeGrafter"/>
</dbReference>